<dbReference type="CDD" id="cd06579">
    <property type="entry name" value="TM_PBP1_transp_AraH_like"/>
    <property type="match status" value="1"/>
</dbReference>
<dbReference type="AlphaFoldDB" id="A0A0U2MZQ2"/>
<feature type="transmembrane region" description="Helical" evidence="6">
    <location>
        <begin position="20"/>
        <end position="40"/>
    </location>
</feature>
<accession>A0A0U2MZQ2</accession>
<feature type="transmembrane region" description="Helical" evidence="6">
    <location>
        <begin position="52"/>
        <end position="72"/>
    </location>
</feature>
<dbReference type="Proteomes" id="UP000061660">
    <property type="component" value="Chromosome"/>
</dbReference>
<keyword evidence="3 6" id="KW-0812">Transmembrane</keyword>
<reference evidence="7 8" key="2">
    <citation type="journal article" date="2016" name="Genome Announc.">
        <title>Complete Genome Sequences of Two Interactive Moderate Thermophiles, Paenibacillus napthalenovorans 32O-Y and Paenibacillus sp. 32O-W.</title>
        <authorList>
            <person name="Butler R.R.III."/>
            <person name="Wang J."/>
            <person name="Stark B.C."/>
            <person name="Pombert J.F."/>
        </authorList>
    </citation>
    <scope>NUCLEOTIDE SEQUENCE [LARGE SCALE GENOMIC DNA]</scope>
    <source>
        <strain evidence="7 8">32O-Y</strain>
    </source>
</reference>
<evidence type="ECO:0000256" key="2">
    <source>
        <dbReference type="ARBA" id="ARBA00022475"/>
    </source>
</evidence>
<dbReference type="PANTHER" id="PTHR32196">
    <property type="entry name" value="ABC TRANSPORTER PERMEASE PROTEIN YPHD-RELATED-RELATED"/>
    <property type="match status" value="1"/>
</dbReference>
<dbReference type="Pfam" id="PF02653">
    <property type="entry name" value="BPD_transp_2"/>
    <property type="match status" value="1"/>
</dbReference>
<evidence type="ECO:0000256" key="1">
    <source>
        <dbReference type="ARBA" id="ARBA00004651"/>
    </source>
</evidence>
<dbReference type="STRING" id="162209.IJ22_36290"/>
<feature type="transmembrane region" description="Helical" evidence="6">
    <location>
        <begin position="78"/>
        <end position="95"/>
    </location>
</feature>
<keyword evidence="2" id="KW-1003">Cell membrane</keyword>
<feature type="transmembrane region" description="Helical" evidence="6">
    <location>
        <begin position="163"/>
        <end position="189"/>
    </location>
</feature>
<evidence type="ECO:0000256" key="6">
    <source>
        <dbReference type="SAM" id="Phobius"/>
    </source>
</evidence>
<dbReference type="PATRIC" id="fig|162209.4.peg.3865"/>
<keyword evidence="5 6" id="KW-0472">Membrane</keyword>
<gene>
    <name evidence="7" type="ORF">IJ22_36290</name>
</gene>
<sequence length="327" mass="34439">MNNTIEPTKLPKKTKSAMKVTPNLMLPLIIVVVALLTTIIQPRFFTLFNFQNLLIQASFLAILAFGQTFVMLTRNFDLSVAANAAIVGVVTAMTINQYGMAIGILAGLLLGVVIGLINGLLVAYSMVPSLIVTLGMMTILRGLGLLITNGEPVTGLPPAFREIVVSFIGPIPQVVLIVCVLLAVSYYVLTQTVFGRHIYAKGGNEEAAKLTGINVRKIDISVFVISGLAAAIGGILLASRVNSGQPTIAEGLELEAIAAVAIGAVSLSGGAGSIINVAFGVLLLALLNNVMNLIGISSYVQDIALGVVLVLAVSLDQIRRRKKRHKT</sequence>
<dbReference type="GO" id="GO:0005886">
    <property type="term" value="C:plasma membrane"/>
    <property type="evidence" value="ECO:0007669"/>
    <property type="project" value="UniProtKB-SubCell"/>
</dbReference>
<protein>
    <submittedName>
        <fullName evidence="7">Ribose ABC transporter permease</fullName>
    </submittedName>
</protein>
<dbReference type="GO" id="GO:0022857">
    <property type="term" value="F:transmembrane transporter activity"/>
    <property type="evidence" value="ECO:0007669"/>
    <property type="project" value="InterPro"/>
</dbReference>
<evidence type="ECO:0000313" key="8">
    <source>
        <dbReference type="Proteomes" id="UP000061660"/>
    </source>
</evidence>
<dbReference type="OrthoDB" id="9813906at2"/>
<feature type="transmembrane region" description="Helical" evidence="6">
    <location>
        <begin position="220"/>
        <end position="238"/>
    </location>
</feature>
<proteinExistence type="predicted"/>
<evidence type="ECO:0000256" key="4">
    <source>
        <dbReference type="ARBA" id="ARBA00022989"/>
    </source>
</evidence>
<dbReference type="RefSeq" id="WP_062409761.1">
    <property type="nucleotide sequence ID" value="NZ_CP013652.1"/>
</dbReference>
<feature type="transmembrane region" description="Helical" evidence="6">
    <location>
        <begin position="102"/>
        <end position="124"/>
    </location>
</feature>
<feature type="transmembrane region" description="Helical" evidence="6">
    <location>
        <begin position="130"/>
        <end position="151"/>
    </location>
</feature>
<organism evidence="7 8">
    <name type="scientific">Paenibacillus naphthalenovorans</name>
    <dbReference type="NCBI Taxonomy" id="162209"/>
    <lineage>
        <taxon>Bacteria</taxon>
        <taxon>Bacillati</taxon>
        <taxon>Bacillota</taxon>
        <taxon>Bacilli</taxon>
        <taxon>Bacillales</taxon>
        <taxon>Paenibacillaceae</taxon>
        <taxon>Paenibacillus</taxon>
    </lineage>
</organism>
<dbReference type="KEGG" id="pnp:IJ22_36290"/>
<evidence type="ECO:0000256" key="5">
    <source>
        <dbReference type="ARBA" id="ARBA00023136"/>
    </source>
</evidence>
<reference evidence="8" key="1">
    <citation type="submission" date="2015-12" db="EMBL/GenBank/DDBJ databases">
        <title>Complete genome sequences of two moderately thermophilic Paenibacillus species.</title>
        <authorList>
            <person name="Butler R.III."/>
            <person name="Wang J."/>
            <person name="Stark B.C."/>
            <person name="Pombert J.-F."/>
        </authorList>
    </citation>
    <scope>NUCLEOTIDE SEQUENCE [LARGE SCALE GENOMIC DNA]</scope>
    <source>
        <strain evidence="8">32O-Y</strain>
    </source>
</reference>
<comment type="subcellular location">
    <subcellularLocation>
        <location evidence="1">Cell membrane</location>
        <topology evidence="1">Multi-pass membrane protein</topology>
    </subcellularLocation>
</comment>
<evidence type="ECO:0000256" key="3">
    <source>
        <dbReference type="ARBA" id="ARBA00022692"/>
    </source>
</evidence>
<name>A0A0U2MZQ2_9BACL</name>
<dbReference type="EMBL" id="CP013652">
    <property type="protein sequence ID" value="ALS23967.1"/>
    <property type="molecule type" value="Genomic_DNA"/>
</dbReference>
<keyword evidence="8" id="KW-1185">Reference proteome</keyword>
<keyword evidence="4 6" id="KW-1133">Transmembrane helix</keyword>
<feature type="transmembrane region" description="Helical" evidence="6">
    <location>
        <begin position="259"/>
        <end position="287"/>
    </location>
</feature>
<feature type="transmembrane region" description="Helical" evidence="6">
    <location>
        <begin position="293"/>
        <end position="315"/>
    </location>
</feature>
<dbReference type="InterPro" id="IPR001851">
    <property type="entry name" value="ABC_transp_permease"/>
</dbReference>
<evidence type="ECO:0000313" key="7">
    <source>
        <dbReference type="EMBL" id="ALS23967.1"/>
    </source>
</evidence>